<evidence type="ECO:0000313" key="2">
    <source>
        <dbReference type="EMBL" id="KAF8415486.1"/>
    </source>
</evidence>
<keyword evidence="3" id="KW-1185">Reference proteome</keyword>
<protein>
    <submittedName>
        <fullName evidence="2">Uncharacterized protein</fullName>
    </submittedName>
</protein>
<dbReference type="Proteomes" id="UP001194468">
    <property type="component" value="Unassembled WGS sequence"/>
</dbReference>
<feature type="compositionally biased region" description="Basic and acidic residues" evidence="1">
    <location>
        <begin position="190"/>
        <end position="200"/>
    </location>
</feature>
<accession>A0AAD4G524</accession>
<evidence type="ECO:0000313" key="3">
    <source>
        <dbReference type="Proteomes" id="UP001194468"/>
    </source>
</evidence>
<reference evidence="2" key="1">
    <citation type="submission" date="2019-10" db="EMBL/GenBank/DDBJ databases">
        <authorList>
            <consortium name="DOE Joint Genome Institute"/>
            <person name="Kuo A."/>
            <person name="Miyauchi S."/>
            <person name="Kiss E."/>
            <person name="Drula E."/>
            <person name="Kohler A."/>
            <person name="Sanchez-Garcia M."/>
            <person name="Andreopoulos B."/>
            <person name="Barry K.W."/>
            <person name="Bonito G."/>
            <person name="Buee M."/>
            <person name="Carver A."/>
            <person name="Chen C."/>
            <person name="Cichocki N."/>
            <person name="Clum A."/>
            <person name="Culley D."/>
            <person name="Crous P.W."/>
            <person name="Fauchery L."/>
            <person name="Girlanda M."/>
            <person name="Hayes R."/>
            <person name="Keri Z."/>
            <person name="LaButti K."/>
            <person name="Lipzen A."/>
            <person name="Lombard V."/>
            <person name="Magnuson J."/>
            <person name="Maillard F."/>
            <person name="Morin E."/>
            <person name="Murat C."/>
            <person name="Nolan M."/>
            <person name="Ohm R."/>
            <person name="Pangilinan J."/>
            <person name="Pereira M."/>
            <person name="Perotto S."/>
            <person name="Peter M."/>
            <person name="Riley R."/>
            <person name="Sitrit Y."/>
            <person name="Stielow B."/>
            <person name="Szollosi G."/>
            <person name="Zifcakova L."/>
            <person name="Stursova M."/>
            <person name="Spatafora J.W."/>
            <person name="Tedersoo L."/>
            <person name="Vaario L.-M."/>
            <person name="Yamada A."/>
            <person name="Yan M."/>
            <person name="Wang P."/>
            <person name="Xu J."/>
            <person name="Bruns T."/>
            <person name="Baldrian P."/>
            <person name="Vilgalys R."/>
            <person name="Henrissat B."/>
            <person name="Grigoriev I.V."/>
            <person name="Hibbett D."/>
            <person name="Nagy L.G."/>
            <person name="Martin F.M."/>
        </authorList>
    </citation>
    <scope>NUCLEOTIDE SEQUENCE</scope>
    <source>
        <strain evidence="2">BED1</strain>
    </source>
</reference>
<dbReference type="AlphaFoldDB" id="A0AAD4G524"/>
<feature type="region of interest" description="Disordered" evidence="1">
    <location>
        <begin position="183"/>
        <end position="203"/>
    </location>
</feature>
<evidence type="ECO:0000256" key="1">
    <source>
        <dbReference type="SAM" id="MobiDB-lite"/>
    </source>
</evidence>
<comment type="caution">
    <text evidence="2">The sequence shown here is derived from an EMBL/GenBank/DDBJ whole genome shotgun (WGS) entry which is preliminary data.</text>
</comment>
<sequence length="360" mass="40045">MASSNPRVTPDIYDHVYDTLFDMPSHLLLASGEYGVDFVRHVGARNNWSYVDPGSNVTYETILVGEIRPSLCGTRFSAKGTHYMGSIQNPTFIDDDTRVKNLFILGKPSHCTDELGALFNNQLMTLRSVIEADLIEQNALKKNIIFKEWTSHTGSDTSGDPDYINVVSEAMYVTAKSGTSVAGQSRKKHALTERAQHGKTADSPIAAIPTATAKAPTFNRPTLSMNPPQSHNVSINDVYRPNVLYDYGGDLFKHKNSMLKQLDFRDVDDSLIPPQRWYSSFRQGTLVMVRASLHAFNWESRRVYQVNAHTIKVLDGSTLEVENRKQTELPSISPQMATCSDAAKAMSTVQLGKRPLDESV</sequence>
<name>A0AAD4G524_BOLED</name>
<proteinExistence type="predicted"/>
<organism evidence="2 3">
    <name type="scientific">Boletus edulis BED1</name>
    <dbReference type="NCBI Taxonomy" id="1328754"/>
    <lineage>
        <taxon>Eukaryota</taxon>
        <taxon>Fungi</taxon>
        <taxon>Dikarya</taxon>
        <taxon>Basidiomycota</taxon>
        <taxon>Agaricomycotina</taxon>
        <taxon>Agaricomycetes</taxon>
        <taxon>Agaricomycetidae</taxon>
        <taxon>Boletales</taxon>
        <taxon>Boletineae</taxon>
        <taxon>Boletaceae</taxon>
        <taxon>Boletoideae</taxon>
        <taxon>Boletus</taxon>
    </lineage>
</organism>
<dbReference type="EMBL" id="WHUW01000322">
    <property type="protein sequence ID" value="KAF8415486.1"/>
    <property type="molecule type" value="Genomic_DNA"/>
</dbReference>
<reference evidence="2" key="2">
    <citation type="journal article" date="2020" name="Nat. Commun.">
        <title>Large-scale genome sequencing of mycorrhizal fungi provides insights into the early evolution of symbiotic traits.</title>
        <authorList>
            <person name="Miyauchi S."/>
            <person name="Kiss E."/>
            <person name="Kuo A."/>
            <person name="Drula E."/>
            <person name="Kohler A."/>
            <person name="Sanchez-Garcia M."/>
            <person name="Morin E."/>
            <person name="Andreopoulos B."/>
            <person name="Barry K.W."/>
            <person name="Bonito G."/>
            <person name="Buee M."/>
            <person name="Carver A."/>
            <person name="Chen C."/>
            <person name="Cichocki N."/>
            <person name="Clum A."/>
            <person name="Culley D."/>
            <person name="Crous P.W."/>
            <person name="Fauchery L."/>
            <person name="Girlanda M."/>
            <person name="Hayes R.D."/>
            <person name="Keri Z."/>
            <person name="LaButti K."/>
            <person name="Lipzen A."/>
            <person name="Lombard V."/>
            <person name="Magnuson J."/>
            <person name="Maillard F."/>
            <person name="Murat C."/>
            <person name="Nolan M."/>
            <person name="Ohm R.A."/>
            <person name="Pangilinan J."/>
            <person name="Pereira M.F."/>
            <person name="Perotto S."/>
            <person name="Peter M."/>
            <person name="Pfister S."/>
            <person name="Riley R."/>
            <person name="Sitrit Y."/>
            <person name="Stielow J.B."/>
            <person name="Szollosi G."/>
            <person name="Zifcakova L."/>
            <person name="Stursova M."/>
            <person name="Spatafora J.W."/>
            <person name="Tedersoo L."/>
            <person name="Vaario L.M."/>
            <person name="Yamada A."/>
            <person name="Yan M."/>
            <person name="Wang P."/>
            <person name="Xu J."/>
            <person name="Bruns T."/>
            <person name="Baldrian P."/>
            <person name="Vilgalys R."/>
            <person name="Dunand C."/>
            <person name="Henrissat B."/>
            <person name="Grigoriev I.V."/>
            <person name="Hibbett D."/>
            <person name="Nagy L.G."/>
            <person name="Martin F.M."/>
        </authorList>
    </citation>
    <scope>NUCLEOTIDE SEQUENCE</scope>
    <source>
        <strain evidence="2">BED1</strain>
    </source>
</reference>
<gene>
    <name evidence="2" type="ORF">L210DRAFT_876882</name>
</gene>